<dbReference type="EMBL" id="JAJFAZ020000003">
    <property type="protein sequence ID" value="KAI5338344.1"/>
    <property type="molecule type" value="Genomic_DNA"/>
</dbReference>
<dbReference type="Proteomes" id="UP001054821">
    <property type="component" value="Chromosome 3"/>
</dbReference>
<proteinExistence type="predicted"/>
<accession>A0AAD4W977</accession>
<reference evidence="1 2" key="1">
    <citation type="journal article" date="2022" name="G3 (Bethesda)">
        <title>Whole-genome sequence and methylome profiling of the almond [Prunus dulcis (Mill.) D.A. Webb] cultivar 'Nonpareil'.</title>
        <authorList>
            <person name="D'Amico-Willman K.M."/>
            <person name="Ouma W.Z."/>
            <person name="Meulia T."/>
            <person name="Sideli G.M."/>
            <person name="Gradziel T.M."/>
            <person name="Fresnedo-Ramirez J."/>
        </authorList>
    </citation>
    <scope>NUCLEOTIDE SEQUENCE [LARGE SCALE GENOMIC DNA]</scope>
    <source>
        <strain evidence="1">Clone GOH B32 T37-40</strain>
    </source>
</reference>
<keyword evidence="2" id="KW-1185">Reference proteome</keyword>
<name>A0AAD4W977_PRUDU</name>
<comment type="caution">
    <text evidence="1">The sequence shown here is derived from an EMBL/GenBank/DDBJ whole genome shotgun (WGS) entry which is preliminary data.</text>
</comment>
<evidence type="ECO:0000313" key="1">
    <source>
        <dbReference type="EMBL" id="KAI5338344.1"/>
    </source>
</evidence>
<sequence>MPSVDRERVCHGFQGGIQASPFNWRAFGQHHIGVLRLTTIVFQGLRIQETQGSSPNIPREEICTNKVPPLEGHFGEQELALLSSPKFSFSRLHPSLVKSFGETIIPIGEP</sequence>
<organism evidence="1 2">
    <name type="scientific">Prunus dulcis</name>
    <name type="common">Almond</name>
    <name type="synonym">Amygdalus dulcis</name>
    <dbReference type="NCBI Taxonomy" id="3755"/>
    <lineage>
        <taxon>Eukaryota</taxon>
        <taxon>Viridiplantae</taxon>
        <taxon>Streptophyta</taxon>
        <taxon>Embryophyta</taxon>
        <taxon>Tracheophyta</taxon>
        <taxon>Spermatophyta</taxon>
        <taxon>Magnoliopsida</taxon>
        <taxon>eudicotyledons</taxon>
        <taxon>Gunneridae</taxon>
        <taxon>Pentapetalae</taxon>
        <taxon>rosids</taxon>
        <taxon>fabids</taxon>
        <taxon>Rosales</taxon>
        <taxon>Rosaceae</taxon>
        <taxon>Amygdaloideae</taxon>
        <taxon>Amygdaleae</taxon>
        <taxon>Prunus</taxon>
    </lineage>
</organism>
<protein>
    <submittedName>
        <fullName evidence="1">Uncharacterized protein</fullName>
    </submittedName>
</protein>
<evidence type="ECO:0000313" key="2">
    <source>
        <dbReference type="Proteomes" id="UP001054821"/>
    </source>
</evidence>
<dbReference type="AlphaFoldDB" id="A0AAD4W977"/>
<gene>
    <name evidence="1" type="ORF">L3X38_017615</name>
</gene>